<protein>
    <submittedName>
        <fullName evidence="2">Uncharacterized protein</fullName>
    </submittedName>
</protein>
<accession>A0A916RV25</accession>
<keyword evidence="1" id="KW-0472">Membrane</keyword>
<organism evidence="2 3">
    <name type="scientific">Edaphobacter acidisoli</name>
    <dbReference type="NCBI Taxonomy" id="2040573"/>
    <lineage>
        <taxon>Bacteria</taxon>
        <taxon>Pseudomonadati</taxon>
        <taxon>Acidobacteriota</taxon>
        <taxon>Terriglobia</taxon>
        <taxon>Terriglobales</taxon>
        <taxon>Acidobacteriaceae</taxon>
        <taxon>Edaphobacter</taxon>
    </lineage>
</organism>
<dbReference type="AlphaFoldDB" id="A0A916RV25"/>
<sequence>MLPAKLGKWVKASASGVSGAQVQASSDAPLLAEDGIQRSERAVYHSSSNTTESVSVTAYQFVDATGAHAAFSYFLRPGRQYRGPKIGDETGDGYLFRSGATVVSADSKISAVATDAMLQDLSQRLPKIGGSKGLAPLLPTYLPAKGLRTETVKYAVGPIGYKAMGGVLPPEIVGFDKAAEAVMGSYEGEGTLTLLMYPTPQIAGIHGKLIEVEMNHEGRAAGTVRLRRDGPLLMLTTGPWRLVDAQKMVEGIHLREVMTWNRPLPPDFHTEVTKTYSLLTSIAIFCGMGALAAIVLGLFFGAGRAAIRVLQGKPAASEPEFLRIDLSGSSTKLRTGSPGTEPPS</sequence>
<evidence type="ECO:0000313" key="3">
    <source>
        <dbReference type="Proteomes" id="UP000648801"/>
    </source>
</evidence>
<keyword evidence="1" id="KW-1133">Transmembrane helix</keyword>
<name>A0A916RV25_9BACT</name>
<dbReference type="Proteomes" id="UP000648801">
    <property type="component" value="Unassembled WGS sequence"/>
</dbReference>
<comment type="caution">
    <text evidence="2">The sequence shown here is derived from an EMBL/GenBank/DDBJ whole genome shotgun (WGS) entry which is preliminary data.</text>
</comment>
<evidence type="ECO:0000313" key="2">
    <source>
        <dbReference type="EMBL" id="GGA68779.1"/>
    </source>
</evidence>
<keyword evidence="1" id="KW-0812">Transmembrane</keyword>
<dbReference type="InterPro" id="IPR046534">
    <property type="entry name" value="DUF6599"/>
</dbReference>
<reference evidence="2" key="2">
    <citation type="submission" date="2020-09" db="EMBL/GenBank/DDBJ databases">
        <authorList>
            <person name="Sun Q."/>
            <person name="Zhou Y."/>
        </authorList>
    </citation>
    <scope>NUCLEOTIDE SEQUENCE</scope>
    <source>
        <strain evidence="2">CGMCC 1.15447</strain>
    </source>
</reference>
<dbReference type="EMBL" id="BMJB01000001">
    <property type="protein sequence ID" value="GGA68779.1"/>
    <property type="molecule type" value="Genomic_DNA"/>
</dbReference>
<dbReference type="Pfam" id="PF20244">
    <property type="entry name" value="DUF6599"/>
    <property type="match status" value="1"/>
</dbReference>
<keyword evidence="3" id="KW-1185">Reference proteome</keyword>
<feature type="transmembrane region" description="Helical" evidence="1">
    <location>
        <begin position="276"/>
        <end position="300"/>
    </location>
</feature>
<evidence type="ECO:0000256" key="1">
    <source>
        <dbReference type="SAM" id="Phobius"/>
    </source>
</evidence>
<reference evidence="2" key="1">
    <citation type="journal article" date="2014" name="Int. J. Syst. Evol. Microbiol.">
        <title>Complete genome sequence of Corynebacterium casei LMG S-19264T (=DSM 44701T), isolated from a smear-ripened cheese.</title>
        <authorList>
            <consortium name="US DOE Joint Genome Institute (JGI-PGF)"/>
            <person name="Walter F."/>
            <person name="Albersmeier A."/>
            <person name="Kalinowski J."/>
            <person name="Ruckert C."/>
        </authorList>
    </citation>
    <scope>NUCLEOTIDE SEQUENCE</scope>
    <source>
        <strain evidence="2">CGMCC 1.15447</strain>
    </source>
</reference>
<proteinExistence type="predicted"/>
<gene>
    <name evidence="2" type="ORF">GCM10011507_20310</name>
</gene>